<accession>A0ABN9RTE2</accession>
<dbReference type="EMBL" id="CAUYUJ010008002">
    <property type="protein sequence ID" value="CAK0822570.1"/>
    <property type="molecule type" value="Genomic_DNA"/>
</dbReference>
<sequence length="472" mass="51096">MWPAGGSPWPRGCAAWLLALCGGGRLAGPGVAGGAADGISEGLRASGTRLERFWSLAPYEELRQLLEGADAPAIDSELGLRHVAFVVKATKAREEMAVRMERVWMGATSNRIFLEDELTDGPPESRQVLMNDGSGVHGQRDVMAASRLLIWMRGAVAEGAMNGLAPETEWVVLFGDDVFVNLARLFYFVVQHPAREHPLVFGHCLSDTEAYDFDAPCLDGGAVLLNRLALDAIGEVASCREWPHAVSDQASLGYYAFVNAVPLVHLPALHCHTPRMGDSDRHLVREYPPDSLTTDIIDTGGRPHPCVNVEGDVSPTPYPAPHPDWLDFSPCGRQTASPGPSWAVPFEEPACPALAPRAVLPLHVEDSPLAPSAGLVLLPRVAWDAGSLQDRAAALPTWFDVLWRLGPTGLPTDFQTKTVRISELFGYPPMPLLRARALDSGPPGQRTSSFDIFESVECAPDVFAMAPRHFRS</sequence>
<name>A0ABN9RTE2_9DINO</name>
<comment type="caution">
    <text evidence="2">The sequence shown here is derived from an EMBL/GenBank/DDBJ whole genome shotgun (WGS) entry which is preliminary data.</text>
</comment>
<evidence type="ECO:0000313" key="3">
    <source>
        <dbReference type="Proteomes" id="UP001189429"/>
    </source>
</evidence>
<evidence type="ECO:0008006" key="4">
    <source>
        <dbReference type="Google" id="ProtNLM"/>
    </source>
</evidence>
<reference evidence="2" key="1">
    <citation type="submission" date="2023-10" db="EMBL/GenBank/DDBJ databases">
        <authorList>
            <person name="Chen Y."/>
            <person name="Shah S."/>
            <person name="Dougan E. K."/>
            <person name="Thang M."/>
            <person name="Chan C."/>
        </authorList>
    </citation>
    <scope>NUCLEOTIDE SEQUENCE [LARGE SCALE GENOMIC DNA]</scope>
</reference>
<feature type="signal peptide" evidence="1">
    <location>
        <begin position="1"/>
        <end position="27"/>
    </location>
</feature>
<evidence type="ECO:0000256" key="1">
    <source>
        <dbReference type="SAM" id="SignalP"/>
    </source>
</evidence>
<organism evidence="2 3">
    <name type="scientific">Prorocentrum cordatum</name>
    <dbReference type="NCBI Taxonomy" id="2364126"/>
    <lineage>
        <taxon>Eukaryota</taxon>
        <taxon>Sar</taxon>
        <taxon>Alveolata</taxon>
        <taxon>Dinophyceae</taxon>
        <taxon>Prorocentrales</taxon>
        <taxon>Prorocentraceae</taxon>
        <taxon>Prorocentrum</taxon>
    </lineage>
</organism>
<feature type="chain" id="PRO_5045509300" description="Hexosyltransferase" evidence="1">
    <location>
        <begin position="28"/>
        <end position="472"/>
    </location>
</feature>
<dbReference type="Gene3D" id="3.90.550.50">
    <property type="match status" value="1"/>
</dbReference>
<keyword evidence="1" id="KW-0732">Signal</keyword>
<evidence type="ECO:0000313" key="2">
    <source>
        <dbReference type="EMBL" id="CAK0822570.1"/>
    </source>
</evidence>
<protein>
    <recommendedName>
        <fullName evidence="4">Hexosyltransferase</fullName>
    </recommendedName>
</protein>
<proteinExistence type="predicted"/>
<gene>
    <name evidence="2" type="ORF">PCOR1329_LOCUS23561</name>
</gene>
<dbReference type="Proteomes" id="UP001189429">
    <property type="component" value="Unassembled WGS sequence"/>
</dbReference>
<keyword evidence="3" id="KW-1185">Reference proteome</keyword>